<dbReference type="InterPro" id="IPR009367">
    <property type="entry name" value="Elm1-like"/>
</dbReference>
<evidence type="ECO:0000313" key="1">
    <source>
        <dbReference type="EMBL" id="MCL6678527.1"/>
    </source>
</evidence>
<name>A0ABT0RE44_9SPHN</name>
<sequence>MSEGAAVWVLLGQRTGDNNQLLRLANELGLPFRTIGLRYNRLHLLPPRVLGASLASLSPASRREIAPPWPKLVLGIGHRSVPVALAIRAMSGGTAKLVRLGNPRVAPSNFDLVVTTPQYSVPDAPNVLQLPLGVSTAARIAPTREEAEVLGKLPRPHRLVLIGGDTFMWSLRPRRVAKATAMLRERGGTVIAVTSGRTSKRVTEAVASALHGSEHALVRRGFPRYAVLVGDADEIFVTADSAAMVSDAIASGKPVGLIEPHKTFPGRFFYALNKLGIGLPVRDIRRFWKGAQQLGLAGTLDHATAGTVAEDSVARAVSAVRALLDGQAASASRASQPR</sequence>
<dbReference type="RefSeq" id="WP_249867474.1">
    <property type="nucleotide sequence ID" value="NZ_JAMGBC010000001.1"/>
</dbReference>
<organism evidence="1 2">
    <name type="scientific">Sphingomonas anseongensis</name>
    <dbReference type="NCBI Taxonomy" id="2908207"/>
    <lineage>
        <taxon>Bacteria</taxon>
        <taxon>Pseudomonadati</taxon>
        <taxon>Pseudomonadota</taxon>
        <taxon>Alphaproteobacteria</taxon>
        <taxon>Sphingomonadales</taxon>
        <taxon>Sphingomonadaceae</taxon>
        <taxon>Sphingomonas</taxon>
    </lineage>
</organism>
<reference evidence="1" key="1">
    <citation type="submission" date="2022-05" db="EMBL/GenBank/DDBJ databases">
        <authorList>
            <person name="Jo J.-H."/>
            <person name="Im W.-T."/>
        </authorList>
    </citation>
    <scope>NUCLEOTIDE SEQUENCE</scope>
    <source>
        <strain evidence="1">RG327</strain>
    </source>
</reference>
<protein>
    <submittedName>
        <fullName evidence="1">Mitochondrial fission ELM1 family protein</fullName>
    </submittedName>
</protein>
<proteinExistence type="predicted"/>
<gene>
    <name evidence="1" type="ORF">LZ519_04245</name>
</gene>
<dbReference type="Pfam" id="PF06258">
    <property type="entry name" value="Mito_fiss_Elm1"/>
    <property type="match status" value="1"/>
</dbReference>
<dbReference type="Proteomes" id="UP001165343">
    <property type="component" value="Unassembled WGS sequence"/>
</dbReference>
<dbReference type="EMBL" id="JAMGBC010000001">
    <property type="protein sequence ID" value="MCL6678527.1"/>
    <property type="molecule type" value="Genomic_DNA"/>
</dbReference>
<accession>A0ABT0RE44</accession>
<evidence type="ECO:0000313" key="2">
    <source>
        <dbReference type="Proteomes" id="UP001165343"/>
    </source>
</evidence>
<keyword evidence="2" id="KW-1185">Reference proteome</keyword>
<comment type="caution">
    <text evidence="1">The sequence shown here is derived from an EMBL/GenBank/DDBJ whole genome shotgun (WGS) entry which is preliminary data.</text>
</comment>